<dbReference type="RefSeq" id="WP_149611435.1">
    <property type="nucleotide sequence ID" value="NZ_VTUX01000004.1"/>
</dbReference>
<dbReference type="AlphaFoldDB" id="A0A5B0X1L1"/>
<evidence type="ECO:0000313" key="1">
    <source>
        <dbReference type="EMBL" id="KAA1191999.1"/>
    </source>
</evidence>
<protein>
    <submittedName>
        <fullName evidence="1">Uncharacterized protein</fullName>
    </submittedName>
</protein>
<dbReference type="EMBL" id="VTUX01000004">
    <property type="protein sequence ID" value="KAA1191999.1"/>
    <property type="molecule type" value="Genomic_DNA"/>
</dbReference>
<name>A0A5B0X1L1_9GAMM</name>
<reference evidence="1 2" key="1">
    <citation type="submission" date="2019-09" db="EMBL/GenBank/DDBJ databases">
        <authorList>
            <person name="Chen X.-Y."/>
        </authorList>
    </citation>
    <scope>NUCLEOTIDE SEQUENCE [LARGE SCALE GENOMIC DNA]</scope>
    <source>
        <strain evidence="1 2">NY5</strain>
    </source>
</reference>
<proteinExistence type="predicted"/>
<evidence type="ECO:0000313" key="2">
    <source>
        <dbReference type="Proteomes" id="UP000323708"/>
    </source>
</evidence>
<accession>A0A5B0X1L1</accession>
<dbReference type="Proteomes" id="UP000323708">
    <property type="component" value="Unassembled WGS sequence"/>
</dbReference>
<gene>
    <name evidence="1" type="ORF">F0M18_10795</name>
</gene>
<comment type="caution">
    <text evidence="1">The sequence shown here is derived from an EMBL/GenBank/DDBJ whole genome shotgun (WGS) entry which is preliminary data.</text>
</comment>
<sequence>MKLYVLMTSLALLTGTAIGYLGGKDSTQDRFVMACTDTRVAVIYDPASDAHRHFHCFELESLEPPAEPADSTPDGQLVL</sequence>
<keyword evidence="2" id="KW-1185">Reference proteome</keyword>
<organism evidence="1 2">
    <name type="scientific">Pseudohalioglobus sediminis</name>
    <dbReference type="NCBI Taxonomy" id="2606449"/>
    <lineage>
        <taxon>Bacteria</taxon>
        <taxon>Pseudomonadati</taxon>
        <taxon>Pseudomonadota</taxon>
        <taxon>Gammaproteobacteria</taxon>
        <taxon>Cellvibrionales</taxon>
        <taxon>Halieaceae</taxon>
        <taxon>Pseudohalioglobus</taxon>
    </lineage>
</organism>